<organism evidence="4 5">
    <name type="scientific">Heterorhabditis bacteriophora</name>
    <name type="common">Entomopathogenic nematode worm</name>
    <dbReference type="NCBI Taxonomy" id="37862"/>
    <lineage>
        <taxon>Eukaryota</taxon>
        <taxon>Metazoa</taxon>
        <taxon>Ecdysozoa</taxon>
        <taxon>Nematoda</taxon>
        <taxon>Chromadorea</taxon>
        <taxon>Rhabditida</taxon>
        <taxon>Rhabditina</taxon>
        <taxon>Rhabditomorpha</taxon>
        <taxon>Strongyloidea</taxon>
        <taxon>Heterorhabditidae</taxon>
        <taxon>Heterorhabditis</taxon>
    </lineage>
</organism>
<sequence length="527" mass="60722">MAIVAEHSIGRVWQEEGERNGDAFRFLNGTDPTLQIPLQSLVEEQDMNGWVVNQEKFYCNTQCWKNLTREFRIKERKGCLESGEFITLSKELSKSKSIENNSDYCFRILGGRKRVVSTYKPRKDKRIICRPVGDTMTWYRGWQAFTIRNPNNDSLGPWCFIADGKQIAREPCFHPCISTIKTLCLSKAFFPFYQKPYDVDGYPKNPISPKILRNVIEKHLREENEAVDLSDILDVPSVVNSIGLVRSLFTPGQTTRHLTFAANRGHVVGYRKKCHQTGVRTLIAGPWAPISIKKLPFSIKDRGSNVNDLQGYFSSNPYLLKLNAEYALTNILSGQQGIYKPWKPCFFACDDSTIKLQYFGDRSVNWDNRRCLIWAESCFNNILFRRRSIEFLNSRCLDMSILIEYEKAAPSIDQNVFENFYTKGPGCFFRNPDHSYLEYLPCFRTCPCNKPSMQSPPSVIQQLCSNGNKFGTCAKFLLHYNIFNIIAGYYLILQFFILQQCLYLSWSTEYTATLCEMVSSTAYFLIA</sequence>
<name>A0A1I7WY23_HETBA</name>
<evidence type="ECO:0000256" key="1">
    <source>
        <dbReference type="ARBA" id="ARBA00023157"/>
    </source>
</evidence>
<evidence type="ECO:0000313" key="4">
    <source>
        <dbReference type="Proteomes" id="UP000095283"/>
    </source>
</evidence>
<dbReference type="AlphaFoldDB" id="A0A1I7WY23"/>
<proteinExistence type="predicted"/>
<dbReference type="SUPFAM" id="SSF57440">
    <property type="entry name" value="Kringle-like"/>
    <property type="match status" value="1"/>
</dbReference>
<dbReference type="Proteomes" id="UP000095283">
    <property type="component" value="Unplaced"/>
</dbReference>
<dbReference type="WBParaSite" id="Hba_10136">
    <property type="protein sequence ID" value="Hba_10136"/>
    <property type="gene ID" value="Hba_10136"/>
</dbReference>
<keyword evidence="1" id="KW-1015">Disulfide bond</keyword>
<keyword evidence="2" id="KW-1133">Transmembrane helix</keyword>
<accession>A0A1I7WY23</accession>
<dbReference type="InterPro" id="IPR058845">
    <property type="entry name" value="Kringle_2"/>
</dbReference>
<feature type="transmembrane region" description="Helical" evidence="2">
    <location>
        <begin position="477"/>
        <end position="498"/>
    </location>
</feature>
<keyword evidence="4" id="KW-1185">Reference proteome</keyword>
<dbReference type="Pfam" id="PF25866">
    <property type="entry name" value="Kringle_2"/>
    <property type="match status" value="1"/>
</dbReference>
<feature type="domain" description="Kringle-like" evidence="3">
    <location>
        <begin position="152"/>
        <end position="177"/>
    </location>
</feature>
<dbReference type="InterPro" id="IPR013806">
    <property type="entry name" value="Kringle-like"/>
</dbReference>
<evidence type="ECO:0000256" key="2">
    <source>
        <dbReference type="SAM" id="Phobius"/>
    </source>
</evidence>
<keyword evidence="2" id="KW-0472">Membrane</keyword>
<evidence type="ECO:0000313" key="5">
    <source>
        <dbReference type="WBParaSite" id="Hba_10136"/>
    </source>
</evidence>
<protein>
    <submittedName>
        <fullName evidence="5">Kringle domain-containing protein</fullName>
    </submittedName>
</protein>
<reference evidence="5" key="1">
    <citation type="submission" date="2016-11" db="UniProtKB">
        <authorList>
            <consortium name="WormBaseParasite"/>
        </authorList>
    </citation>
    <scope>IDENTIFICATION</scope>
</reference>
<evidence type="ECO:0000259" key="3">
    <source>
        <dbReference type="Pfam" id="PF25866"/>
    </source>
</evidence>
<keyword evidence="2" id="KW-0812">Transmembrane</keyword>